<organism evidence="1 2">
    <name type="scientific">Lachnospira eligens (strain ATCC 27750 / DSM 3376 / VPI C15-48 / C15-B4)</name>
    <name type="common">Eubacterium eligens</name>
    <dbReference type="NCBI Taxonomy" id="515620"/>
    <lineage>
        <taxon>Bacteria</taxon>
        <taxon>Bacillati</taxon>
        <taxon>Bacillota</taxon>
        <taxon>Clostridia</taxon>
        <taxon>Lachnospirales</taxon>
        <taxon>Lachnospiraceae</taxon>
        <taxon>Lachnospira</taxon>
    </lineage>
</organism>
<dbReference type="AlphaFoldDB" id="C4Z3E2"/>
<evidence type="ECO:0000313" key="2">
    <source>
        <dbReference type="Proteomes" id="UP000001476"/>
    </source>
</evidence>
<accession>C4Z3E2</accession>
<dbReference type="HOGENOM" id="CLU_3289817_0_0_9"/>
<dbReference type="KEGG" id="eel:EUBELI_01742"/>
<name>C4Z3E2_LACE2</name>
<dbReference type="Proteomes" id="UP000001476">
    <property type="component" value="Chromosome"/>
</dbReference>
<keyword evidence="2" id="KW-1185">Reference proteome</keyword>
<evidence type="ECO:0000313" key="1">
    <source>
        <dbReference type="EMBL" id="ACR72732.1"/>
    </source>
</evidence>
<reference evidence="1 2" key="1">
    <citation type="journal article" date="2009" name="Proc. Natl. Acad. Sci. U.S.A.">
        <title>Characterizing a model human gut microbiota composed of members of its two dominant bacterial phyla.</title>
        <authorList>
            <person name="Mahowald M.A."/>
            <person name="Rey F.E."/>
            <person name="Seedorf H."/>
            <person name="Turnbaugh P.J."/>
            <person name="Fulton R.S."/>
            <person name="Wollam A."/>
            <person name="Shah N."/>
            <person name="Wang C."/>
            <person name="Magrini V."/>
            <person name="Wilson R.K."/>
            <person name="Cantarel B.L."/>
            <person name="Coutinho P.M."/>
            <person name="Henrissat B."/>
            <person name="Crock L.W."/>
            <person name="Russell A."/>
            <person name="Verberkmoes N.C."/>
            <person name="Hettich R.L."/>
            <person name="Gordon J.I."/>
        </authorList>
    </citation>
    <scope>NUCLEOTIDE SEQUENCE [LARGE SCALE GENOMIC DNA]</scope>
    <source>
        <strain evidence="2">ATCC 27750 / DSM 3376 / VPI C15-48 / C15-B4</strain>
    </source>
</reference>
<sequence>MDMRGELPYRDGYTSKPFKTDSDDALFGVPIITIYLPCMR</sequence>
<proteinExistence type="predicted"/>
<dbReference type="EMBL" id="CP001104">
    <property type="protein sequence ID" value="ACR72732.1"/>
    <property type="molecule type" value="Genomic_DNA"/>
</dbReference>
<protein>
    <submittedName>
        <fullName evidence="1">Uncharacterized protein</fullName>
    </submittedName>
</protein>
<gene>
    <name evidence="1" type="ordered locus">EUBELI_01742</name>
</gene>